<dbReference type="SUPFAM" id="SSF54236">
    <property type="entry name" value="Ubiquitin-like"/>
    <property type="match status" value="1"/>
</dbReference>
<dbReference type="SUPFAM" id="SSF56112">
    <property type="entry name" value="Protein kinase-like (PK-like)"/>
    <property type="match status" value="1"/>
</dbReference>
<name>A0ABR2L907_9EUKA</name>
<dbReference type="PANTHER" id="PTHR23257">
    <property type="entry name" value="SERINE-THREONINE PROTEIN KINASE"/>
    <property type="match status" value="1"/>
</dbReference>
<dbReference type="Proteomes" id="UP001470230">
    <property type="component" value="Unassembled WGS sequence"/>
</dbReference>
<reference evidence="3 4" key="1">
    <citation type="submission" date="2024-04" db="EMBL/GenBank/DDBJ databases">
        <title>Tritrichomonas musculus Genome.</title>
        <authorList>
            <person name="Alves-Ferreira E."/>
            <person name="Grigg M."/>
            <person name="Lorenzi H."/>
            <person name="Galac M."/>
        </authorList>
    </citation>
    <scope>NUCLEOTIDE SEQUENCE [LARGE SCALE GENOMIC DNA]</scope>
    <source>
        <strain evidence="3 4">EAF2021</strain>
    </source>
</reference>
<dbReference type="InterPro" id="IPR001245">
    <property type="entry name" value="Ser-Thr/Tyr_kinase_cat_dom"/>
</dbReference>
<keyword evidence="4" id="KW-1185">Reference proteome</keyword>
<gene>
    <name evidence="3" type="ORF">M9Y10_001527</name>
</gene>
<dbReference type="PROSITE" id="PS50053">
    <property type="entry name" value="UBIQUITIN_2"/>
    <property type="match status" value="1"/>
</dbReference>
<dbReference type="InterPro" id="IPR000626">
    <property type="entry name" value="Ubiquitin-like_dom"/>
</dbReference>
<dbReference type="CDD" id="cd17039">
    <property type="entry name" value="Ubl_ubiquitin_like"/>
    <property type="match status" value="1"/>
</dbReference>
<dbReference type="PROSITE" id="PS50011">
    <property type="entry name" value="PROTEIN_KINASE_DOM"/>
    <property type="match status" value="1"/>
</dbReference>
<sequence length="593" mass="67364">MADIIDITNLSIDPSQYTEIKDLGFLENDLAGHLKVVSDKSGKNYLNAEYDIVMDDDQKVFFRNISFLSHFSHPSIAKLKGFSFFGQDPENICFSILSEYPENGFLTEFIEQKVKKGIIFDFDDTAKSKFLFGAAFIGYYLHSRGIIHRCFAPPSFGVTKNYEPILMTMSSSKSSQQQINKTILGGNYNWTSPEVDDPTLITDSQYNDRTDVFSFGTIIYYLSTGNVPFGKCKNVMQKLENKKNAINFIDESIPEGLRNLLERCWEYSPENRPQFSEILTGFQCHVCLFPDTNLNEFDAYVKELFSHKTSNSVCKIASHNEKLINSVNTIYNSVINTYKLKYDSKILKALYTIREQTEEYSPLILNISRPGSNIKKWIRVPSFMFAASLFGEAQKIFGLPEAFQKIEVNNKLLIEEPFLTMEQLNIKAGDTLKVFNSFGSKALGSDILNLNIQDIGTVSISYMKDDTIDILKNDISFSTRIPVDTLKLKFKGKALKSGISLEELGIHKNDTIDVETSFPNGQFELTLDFIDGSNTIKTTVRPTTKIIDMMKKAGINTLNCFAFYNKEILSLYKSFNDYYIKEATTITIHSNKT</sequence>
<feature type="domain" description="Protein kinase" evidence="1">
    <location>
        <begin position="1"/>
        <end position="288"/>
    </location>
</feature>
<dbReference type="EMBL" id="JAPFFF010000001">
    <property type="protein sequence ID" value="KAK8899222.1"/>
    <property type="molecule type" value="Genomic_DNA"/>
</dbReference>
<dbReference type="Pfam" id="PF00240">
    <property type="entry name" value="ubiquitin"/>
    <property type="match status" value="1"/>
</dbReference>
<feature type="domain" description="Ubiquitin-like" evidence="2">
    <location>
        <begin position="448"/>
        <end position="521"/>
    </location>
</feature>
<evidence type="ECO:0000313" key="4">
    <source>
        <dbReference type="Proteomes" id="UP001470230"/>
    </source>
</evidence>
<evidence type="ECO:0000259" key="1">
    <source>
        <dbReference type="PROSITE" id="PS50011"/>
    </source>
</evidence>
<dbReference type="InterPro" id="IPR029071">
    <property type="entry name" value="Ubiquitin-like_domsf"/>
</dbReference>
<dbReference type="Gene3D" id="1.10.510.10">
    <property type="entry name" value="Transferase(Phosphotransferase) domain 1"/>
    <property type="match status" value="1"/>
</dbReference>
<protein>
    <recommendedName>
        <fullName evidence="5">Protein kinase domain-containing protein</fullName>
    </recommendedName>
</protein>
<dbReference type="Gene3D" id="3.10.20.90">
    <property type="entry name" value="Phosphatidylinositol 3-kinase Catalytic Subunit, Chain A, domain 1"/>
    <property type="match status" value="1"/>
</dbReference>
<comment type="caution">
    <text evidence="3">The sequence shown here is derived from an EMBL/GenBank/DDBJ whole genome shotgun (WGS) entry which is preliminary data.</text>
</comment>
<organism evidence="3 4">
    <name type="scientific">Tritrichomonas musculus</name>
    <dbReference type="NCBI Taxonomy" id="1915356"/>
    <lineage>
        <taxon>Eukaryota</taxon>
        <taxon>Metamonada</taxon>
        <taxon>Parabasalia</taxon>
        <taxon>Tritrichomonadida</taxon>
        <taxon>Tritrichomonadidae</taxon>
        <taxon>Tritrichomonas</taxon>
    </lineage>
</organism>
<evidence type="ECO:0000313" key="3">
    <source>
        <dbReference type="EMBL" id="KAK8899222.1"/>
    </source>
</evidence>
<dbReference type="InterPro" id="IPR000719">
    <property type="entry name" value="Prot_kinase_dom"/>
</dbReference>
<proteinExistence type="predicted"/>
<dbReference type="SMART" id="SM00213">
    <property type="entry name" value="UBQ"/>
    <property type="match status" value="1"/>
</dbReference>
<dbReference type="InterPro" id="IPR011009">
    <property type="entry name" value="Kinase-like_dom_sf"/>
</dbReference>
<evidence type="ECO:0008006" key="5">
    <source>
        <dbReference type="Google" id="ProtNLM"/>
    </source>
</evidence>
<dbReference type="InterPro" id="IPR050167">
    <property type="entry name" value="Ser_Thr_protein_kinase"/>
</dbReference>
<evidence type="ECO:0000259" key="2">
    <source>
        <dbReference type="PROSITE" id="PS50053"/>
    </source>
</evidence>
<dbReference type="Pfam" id="PF07714">
    <property type="entry name" value="PK_Tyr_Ser-Thr"/>
    <property type="match status" value="1"/>
</dbReference>
<accession>A0ABR2L907</accession>